<feature type="compositionally biased region" description="Polar residues" evidence="1">
    <location>
        <begin position="135"/>
        <end position="150"/>
    </location>
</feature>
<dbReference type="Proteomes" id="UP001438707">
    <property type="component" value="Unassembled WGS sequence"/>
</dbReference>
<reference evidence="2 3" key="1">
    <citation type="journal article" date="2024" name="Nat. Commun.">
        <title>Phylogenomics reveals the evolutionary origins of lichenization in chlorophyte algae.</title>
        <authorList>
            <person name="Puginier C."/>
            <person name="Libourel C."/>
            <person name="Otte J."/>
            <person name="Skaloud P."/>
            <person name="Haon M."/>
            <person name="Grisel S."/>
            <person name="Petersen M."/>
            <person name="Berrin J.G."/>
            <person name="Delaux P.M."/>
            <person name="Dal Grande F."/>
            <person name="Keller J."/>
        </authorList>
    </citation>
    <scope>NUCLEOTIDE SEQUENCE [LARGE SCALE GENOMIC DNA]</scope>
    <source>
        <strain evidence="2 3">SAG 2145</strain>
    </source>
</reference>
<feature type="compositionally biased region" description="Polar residues" evidence="1">
    <location>
        <begin position="1"/>
        <end position="13"/>
    </location>
</feature>
<sequence length="150" mass="16085">MRTTTRAHSQTQGDGEVAADDWAQRIDAQDATIAAFDERMGGIESLLRSIAANQQTEQQLRAAQAEKSRETDDRGPSLGGGLGVTDPEDQAILKDLRTQTLKELRKAAASKQNSRGKGSKGGDRPEKGNHKPQYQKKTNQGPAQQGSGSA</sequence>
<protein>
    <submittedName>
        <fullName evidence="2">Uncharacterized protein</fullName>
    </submittedName>
</protein>
<feature type="compositionally biased region" description="Basic and acidic residues" evidence="1">
    <location>
        <begin position="120"/>
        <end position="129"/>
    </location>
</feature>
<proteinExistence type="predicted"/>
<dbReference type="AlphaFoldDB" id="A0AAW1Q2P2"/>
<comment type="caution">
    <text evidence="2">The sequence shown here is derived from an EMBL/GenBank/DDBJ whole genome shotgun (WGS) entry which is preliminary data.</text>
</comment>
<feature type="region of interest" description="Disordered" evidence="1">
    <location>
        <begin position="1"/>
        <end position="21"/>
    </location>
</feature>
<name>A0AAW1Q2P2_9CHLO</name>
<accession>A0AAW1Q2P2</accession>
<gene>
    <name evidence="2" type="ORF">WJX74_004356</name>
</gene>
<keyword evidence="3" id="KW-1185">Reference proteome</keyword>
<organism evidence="2 3">
    <name type="scientific">Apatococcus lobatus</name>
    <dbReference type="NCBI Taxonomy" id="904363"/>
    <lineage>
        <taxon>Eukaryota</taxon>
        <taxon>Viridiplantae</taxon>
        <taxon>Chlorophyta</taxon>
        <taxon>core chlorophytes</taxon>
        <taxon>Trebouxiophyceae</taxon>
        <taxon>Chlorellales</taxon>
        <taxon>Chlorellaceae</taxon>
        <taxon>Apatococcus</taxon>
    </lineage>
</organism>
<feature type="region of interest" description="Disordered" evidence="1">
    <location>
        <begin position="55"/>
        <end position="150"/>
    </location>
</feature>
<dbReference type="EMBL" id="JALJOS010000085">
    <property type="protein sequence ID" value="KAK9816235.1"/>
    <property type="molecule type" value="Genomic_DNA"/>
</dbReference>
<evidence type="ECO:0000313" key="2">
    <source>
        <dbReference type="EMBL" id="KAK9816235.1"/>
    </source>
</evidence>
<feature type="compositionally biased region" description="Basic and acidic residues" evidence="1">
    <location>
        <begin position="64"/>
        <end position="75"/>
    </location>
</feature>
<evidence type="ECO:0000256" key="1">
    <source>
        <dbReference type="SAM" id="MobiDB-lite"/>
    </source>
</evidence>
<feature type="compositionally biased region" description="Basic and acidic residues" evidence="1">
    <location>
        <begin position="91"/>
        <end position="106"/>
    </location>
</feature>
<evidence type="ECO:0000313" key="3">
    <source>
        <dbReference type="Proteomes" id="UP001438707"/>
    </source>
</evidence>